<comment type="caution">
    <text evidence="1">The sequence shown here is derived from an EMBL/GenBank/DDBJ whole genome shotgun (WGS) entry which is preliminary data.</text>
</comment>
<dbReference type="Proteomes" id="UP000228859">
    <property type="component" value="Unassembled WGS sequence"/>
</dbReference>
<protein>
    <submittedName>
        <fullName evidence="1">Phosphoesterase</fullName>
    </submittedName>
</protein>
<organism evidence="1 2">
    <name type="scientific">Sulfuricurvum kujiense</name>
    <dbReference type="NCBI Taxonomy" id="148813"/>
    <lineage>
        <taxon>Bacteria</taxon>
        <taxon>Pseudomonadati</taxon>
        <taxon>Campylobacterota</taxon>
        <taxon>Epsilonproteobacteria</taxon>
        <taxon>Campylobacterales</taxon>
        <taxon>Sulfurimonadaceae</taxon>
        <taxon>Sulfuricurvum</taxon>
    </lineage>
</organism>
<proteinExistence type="predicted"/>
<reference evidence="1 2" key="1">
    <citation type="journal article" date="2017" name="Front. Microbiol.">
        <title>Comparative Genomic Analysis of the Class Epsilonproteobacteria and Proposed Reclassification to Epsilonbacteraeota (phyl. nov.).</title>
        <authorList>
            <person name="Waite D.W."/>
            <person name="Vanwonterghem I."/>
            <person name="Rinke C."/>
            <person name="Parks D.H."/>
            <person name="Zhang Y."/>
            <person name="Takai K."/>
            <person name="Sievert S.M."/>
            <person name="Simon J."/>
            <person name="Campbell B.J."/>
            <person name="Hanson T.E."/>
            <person name="Woyke T."/>
            <person name="Klotz M.G."/>
            <person name="Hugenholtz P."/>
        </authorList>
    </citation>
    <scope>NUCLEOTIDE SEQUENCE [LARGE SCALE GENOMIC DNA]</scope>
    <source>
        <strain evidence="1">UBA12443</strain>
    </source>
</reference>
<evidence type="ECO:0000313" key="1">
    <source>
        <dbReference type="EMBL" id="DAB37965.1"/>
    </source>
</evidence>
<dbReference type="InterPro" id="IPR038763">
    <property type="entry name" value="DHH_sf"/>
</dbReference>
<name>A0A2D3WDJ8_9BACT</name>
<dbReference type="Gene3D" id="3.10.310.30">
    <property type="match status" value="1"/>
</dbReference>
<dbReference type="InterPro" id="IPR052968">
    <property type="entry name" value="Nucleotide_metab_enz"/>
</dbReference>
<dbReference type="EMBL" id="DLUI01000120">
    <property type="protein sequence ID" value="DAB37965.1"/>
    <property type="molecule type" value="Genomic_DNA"/>
</dbReference>
<dbReference type="RefSeq" id="WP_294896065.1">
    <property type="nucleotide sequence ID" value="NZ_DLUI01000120.1"/>
</dbReference>
<dbReference type="SUPFAM" id="SSF64182">
    <property type="entry name" value="DHH phosphoesterases"/>
    <property type="match status" value="1"/>
</dbReference>
<evidence type="ECO:0000313" key="2">
    <source>
        <dbReference type="Proteomes" id="UP000228859"/>
    </source>
</evidence>
<gene>
    <name evidence="1" type="ORF">CFH83_08395</name>
</gene>
<dbReference type="AlphaFoldDB" id="A0A2D3WDJ8"/>
<accession>A0A2D3WDJ8</accession>
<sequence length="358" mass="40775">MTTTFYHLSHIDLDGYSCQLVMAQTPHTMFSYNANYGAEVMDRLEEIIDTIKKSKQTATILITDLNLYPDEARWLNNEVNRLNEGGWEITITLLDHHGSGKDTAAQYPWYFLDTERCATKIVYEYAMEHYGLSGGGWLEAFVKVVNAVDLWHQDEEDDFEYGKVCMRLISDAKELSRVMFADEDRAYKLAMLEEAATMRFLPEANIVLDESLHKMKKMFFKDEVDNTLDNLSTKYIVALLGTKRSTMTIYYKGWRGFLSYGLGNTSIIGNGFLTAFPDFDFIVDVSTRGTMSLRGHDKVDVAMMSGEWANGGGHPNAAGGRIQGFKEQFRYDKVKRQIEDMLSNKEAMPGKLPHKIEG</sequence>
<dbReference type="PANTHER" id="PTHR42146:SF1">
    <property type="entry name" value="OLIGORIBONUCLEASE NRNB"/>
    <property type="match status" value="1"/>
</dbReference>
<dbReference type="PANTHER" id="PTHR42146">
    <property type="entry name" value="3',5'-CYCLIC-NUCLEOTIDE PHOSPHODIESTERASE"/>
    <property type="match status" value="1"/>
</dbReference>